<dbReference type="Gene3D" id="3.40.50.300">
    <property type="entry name" value="P-loop containing nucleotide triphosphate hydrolases"/>
    <property type="match status" value="2"/>
</dbReference>
<dbReference type="CDD" id="cd00882">
    <property type="entry name" value="Ras_like_GTPase"/>
    <property type="match status" value="1"/>
</dbReference>
<dbReference type="Proteomes" id="UP000724874">
    <property type="component" value="Unassembled WGS sequence"/>
</dbReference>
<comment type="caution">
    <text evidence="2">The sequence shown here is derived from an EMBL/GenBank/DDBJ whole genome shotgun (WGS) entry which is preliminary data.</text>
</comment>
<accession>A0A9P5NVN6</accession>
<keyword evidence="1" id="KW-1133">Transmembrane helix</keyword>
<keyword evidence="1" id="KW-0812">Transmembrane</keyword>
<dbReference type="AlphaFoldDB" id="A0A9P5NVN6"/>
<feature type="transmembrane region" description="Helical" evidence="1">
    <location>
        <begin position="14"/>
        <end position="34"/>
    </location>
</feature>
<dbReference type="EMBL" id="JADNYJ010000021">
    <property type="protein sequence ID" value="KAF8905758.1"/>
    <property type="molecule type" value="Genomic_DNA"/>
</dbReference>
<gene>
    <name evidence="2" type="ORF">CPB84DRAFT_1771128</name>
</gene>
<reference evidence="2" key="1">
    <citation type="submission" date="2020-11" db="EMBL/GenBank/DDBJ databases">
        <authorList>
            <consortium name="DOE Joint Genome Institute"/>
            <person name="Ahrendt S."/>
            <person name="Riley R."/>
            <person name="Andreopoulos W."/>
            <person name="LaButti K."/>
            <person name="Pangilinan J."/>
            <person name="Ruiz-duenas F.J."/>
            <person name="Barrasa J.M."/>
            <person name="Sanchez-Garcia M."/>
            <person name="Camarero S."/>
            <person name="Miyauchi S."/>
            <person name="Serrano A."/>
            <person name="Linde D."/>
            <person name="Babiker R."/>
            <person name="Drula E."/>
            <person name="Ayuso-Fernandez I."/>
            <person name="Pacheco R."/>
            <person name="Padilla G."/>
            <person name="Ferreira P."/>
            <person name="Barriuso J."/>
            <person name="Kellner H."/>
            <person name="Castanera R."/>
            <person name="Alfaro M."/>
            <person name="Ramirez L."/>
            <person name="Pisabarro A.G."/>
            <person name="Kuo A."/>
            <person name="Tritt A."/>
            <person name="Lipzen A."/>
            <person name="He G."/>
            <person name="Yan M."/>
            <person name="Ng V."/>
            <person name="Cullen D."/>
            <person name="Martin F."/>
            <person name="Rosso M.-N."/>
            <person name="Henrissat B."/>
            <person name="Hibbett D."/>
            <person name="Martinez A.T."/>
            <person name="Grigoriev I.V."/>
        </authorList>
    </citation>
    <scope>NUCLEOTIDE SEQUENCE</scope>
    <source>
        <strain evidence="2">AH 44721</strain>
    </source>
</reference>
<keyword evidence="3" id="KW-1185">Reference proteome</keyword>
<dbReference type="SUPFAM" id="SSF52540">
    <property type="entry name" value="P-loop containing nucleoside triphosphate hydrolases"/>
    <property type="match status" value="1"/>
</dbReference>
<dbReference type="OrthoDB" id="8954335at2759"/>
<evidence type="ECO:0000256" key="1">
    <source>
        <dbReference type="SAM" id="Phobius"/>
    </source>
</evidence>
<name>A0A9P5NVN6_GYMJU</name>
<protein>
    <recommendedName>
        <fullName evidence="4">G domain-containing protein</fullName>
    </recommendedName>
</protein>
<evidence type="ECO:0000313" key="2">
    <source>
        <dbReference type="EMBL" id="KAF8905758.1"/>
    </source>
</evidence>
<organism evidence="2 3">
    <name type="scientific">Gymnopilus junonius</name>
    <name type="common">Spectacular rustgill mushroom</name>
    <name type="synonym">Gymnopilus spectabilis subsp. junonius</name>
    <dbReference type="NCBI Taxonomy" id="109634"/>
    <lineage>
        <taxon>Eukaryota</taxon>
        <taxon>Fungi</taxon>
        <taxon>Dikarya</taxon>
        <taxon>Basidiomycota</taxon>
        <taxon>Agaricomycotina</taxon>
        <taxon>Agaricomycetes</taxon>
        <taxon>Agaricomycetidae</taxon>
        <taxon>Agaricales</taxon>
        <taxon>Agaricineae</taxon>
        <taxon>Hymenogastraceae</taxon>
        <taxon>Gymnopilus</taxon>
    </lineage>
</organism>
<dbReference type="InterPro" id="IPR027417">
    <property type="entry name" value="P-loop_NTPase"/>
</dbReference>
<evidence type="ECO:0000313" key="3">
    <source>
        <dbReference type="Proteomes" id="UP000724874"/>
    </source>
</evidence>
<evidence type="ECO:0008006" key="4">
    <source>
        <dbReference type="Google" id="ProtNLM"/>
    </source>
</evidence>
<proteinExistence type="predicted"/>
<sequence>MTSGEQLQVVKRDILIPIIGTTGAGKSFFINALLRQQKMDVGRSLTSCTTKIDLEVNEGSELGGIIYLHDITTARFDGGSHQSLQSLRSLCGMRGRLDNVVLATTKWCHKDSYSEDLQTQLITTFESARGVIDPIMSFVVEQLQQNRPFRQNLDGLGVPHGPAVTSSTGARKFKTPFKKAIRPFVGLFNRQRNNAYF</sequence>
<keyword evidence="1" id="KW-0472">Membrane</keyword>